<dbReference type="InterPro" id="IPR012340">
    <property type="entry name" value="NA-bd_OB-fold"/>
</dbReference>
<comment type="subcellular location">
    <subcellularLocation>
        <location evidence="2">Nucleus</location>
    </subcellularLocation>
</comment>
<dbReference type="InterPro" id="IPR000977">
    <property type="entry name" value="DNA_ligase_ATP-dep"/>
</dbReference>
<sequence>MYTLSDYRILYTISKTHGDDLDSFIICYLYYIAIMSTNTTPPDKSGSLKSMTGLCSVLEKESAHSGKMEVIQAFCEEFKGDLYLLAKLFLVKEDKRVFRIKDKQMVKILAEIWDADLDDMTADLDKGDVTETAKKFMIKSGKFADQSTYTLKQVDEFLDKLTTVSKFDDQVVVIKKFLKHCTPNDWRLVNRMIDSDLKVNTGAKFFLEALHPQAFEAYKKANNLKAVIETVQKHGFTEDKDGKKSTKLKSLNISLSLMTPIKPMLPKAVKSVDEIIKQCSSMFYAEIKYDGERIQIHKDGKNFKFYSRNLKPIMPWKVVDVQEFIPKATKADSIILDGEILLMDTKTSKPLPFGTLGVHKKQGFSDATVCVFLFDILYLNGESLINLPMHKRREILEKNVNVVKHRIELSETTMVKGKEDKSTLSKLLGRAIKEKLEGLVIKDSTSVYEPGCRHWIKIKKDYLHGMADSADLLAIGGYYGTGSSGGLVTVFLMCVYDKDANNYKTVCKVSGGLDDKAIEKLQPKVKKDMIKISKDSSKLPAWLDIIKSYTPDFIVSDPKKAMVFELEAAEITGTKHHTSGYSMRFPRITKIRHDKDHDTATTFKEFKHLAADVKMMTYDSDDERDSDNKFVPHHHKNNNSSNNNNNKSKSTKKKLKDSDDEEEDEDEDEMDTTTTTSTTSTSTNNTPHLSMFTVLGSLTEPIETDSLHDTIFILNLTDNSGKWRKSGISGVIGKKWKVVESEFEKESLKMGQFNLTKVEKIGDKKIFVCNIACIKAPSKKDGSYDFKMDSFTEGLQQVVGAAKLKKASIHTIKPNLSSLDWDQVEPVFVKNVCDKGIKLYIHSISQKPIKPSNKKDKKNGNSHDDNNDDGSIHPSEADLVAKVGKATPILYNCNAVITGFTEQEEKKLADMVKTLGGTVSKVWVPFGAKKTTHLICNKPNEVYTHVDRLGGVIVERKWLDECFSDGCLISEEHYIYHDQNNPDYDHEDTKPKKVGHLLDIFANHHICLLRDVNDRETLERYIIAFGGSVADICGDKTTQIVTSSKSKTPTLKTLAKEYLNLPILNSLWIWDSINQKVLLSSNDYLVK</sequence>
<dbReference type="SUPFAM" id="SSF52113">
    <property type="entry name" value="BRCT domain"/>
    <property type="match status" value="2"/>
</dbReference>
<dbReference type="EC" id="6.5.1.1" evidence="15"/>
<keyword evidence="10 15" id="KW-0067">ATP-binding</keyword>
<evidence type="ECO:0000256" key="12">
    <source>
        <dbReference type="ARBA" id="ARBA00023204"/>
    </source>
</evidence>
<dbReference type="Gene3D" id="3.30.1490.70">
    <property type="match status" value="1"/>
</dbReference>
<evidence type="ECO:0000256" key="14">
    <source>
        <dbReference type="ARBA" id="ARBA00034003"/>
    </source>
</evidence>
<dbReference type="SUPFAM" id="SSF117018">
    <property type="entry name" value="ATP-dependent DNA ligase DNA-binding domain"/>
    <property type="match status" value="1"/>
</dbReference>
<evidence type="ECO:0000256" key="2">
    <source>
        <dbReference type="ARBA" id="ARBA00004123"/>
    </source>
</evidence>
<dbReference type="Gene3D" id="1.10.3260.10">
    <property type="entry name" value="DNA ligase, ATP-dependent, N-terminal domain"/>
    <property type="match status" value="1"/>
</dbReference>
<evidence type="ECO:0000256" key="7">
    <source>
        <dbReference type="ARBA" id="ARBA00022723"/>
    </source>
</evidence>
<proteinExistence type="inferred from homology"/>
<dbReference type="STRING" id="1054147.F4PQP4"/>
<dbReference type="Gene3D" id="3.40.220.10">
    <property type="entry name" value="Leucine Aminopeptidase, subunit E, domain 1"/>
    <property type="match status" value="1"/>
</dbReference>
<dbReference type="PROSITE" id="PS50172">
    <property type="entry name" value="BRCT"/>
    <property type="match status" value="2"/>
</dbReference>
<dbReference type="InterPro" id="IPR012309">
    <property type="entry name" value="DNA_ligase_ATP-dep_C"/>
</dbReference>
<dbReference type="RefSeq" id="XP_004359061.1">
    <property type="nucleotide sequence ID" value="XM_004359004.1"/>
</dbReference>
<keyword evidence="12 15" id="KW-0234">DNA repair</keyword>
<dbReference type="SUPFAM" id="SSF52949">
    <property type="entry name" value="Macro domain-like"/>
    <property type="match status" value="1"/>
</dbReference>
<feature type="compositionally biased region" description="Low complexity" evidence="17">
    <location>
        <begin position="638"/>
        <end position="648"/>
    </location>
</feature>
<dbReference type="OMA" id="GCRHWIK"/>
<keyword evidence="8 15" id="KW-0547">Nucleotide-binding</keyword>
<dbReference type="CDD" id="cd07902">
    <property type="entry name" value="Adenylation_DNA_ligase_III"/>
    <property type="match status" value="1"/>
</dbReference>
<evidence type="ECO:0000256" key="13">
    <source>
        <dbReference type="ARBA" id="ARBA00023306"/>
    </source>
</evidence>
<dbReference type="GO" id="GO:0006273">
    <property type="term" value="P:lagging strand elongation"/>
    <property type="evidence" value="ECO:0007669"/>
    <property type="project" value="TreeGrafter"/>
</dbReference>
<dbReference type="SUPFAM" id="SSF56091">
    <property type="entry name" value="DNA ligase/mRNA capping enzyme, catalytic domain"/>
    <property type="match status" value="1"/>
</dbReference>
<feature type="domain" description="BRCT" evidence="19">
    <location>
        <begin position="885"/>
        <end position="976"/>
    </location>
</feature>
<comment type="catalytic activity">
    <reaction evidence="14 15">
        <text>ATP + (deoxyribonucleotide)n-3'-hydroxyl + 5'-phospho-(deoxyribonucleotide)m = (deoxyribonucleotide)n+m + AMP + diphosphate.</text>
        <dbReference type="EC" id="6.5.1.1"/>
    </reaction>
</comment>
<keyword evidence="7" id="KW-0479">Metal-binding</keyword>
<dbReference type="InterPro" id="IPR012310">
    <property type="entry name" value="DNA_ligase_ATP-dep_cent"/>
</dbReference>
<evidence type="ECO:0000256" key="17">
    <source>
        <dbReference type="SAM" id="MobiDB-lite"/>
    </source>
</evidence>
<dbReference type="FunFam" id="3.30.470.30:FF:000003">
    <property type="entry name" value="DNA ligase"/>
    <property type="match status" value="1"/>
</dbReference>
<evidence type="ECO:0000256" key="16">
    <source>
        <dbReference type="RuleBase" id="RU004196"/>
    </source>
</evidence>
<comment type="cofactor">
    <cofactor evidence="1">
        <name>Mg(2+)</name>
        <dbReference type="ChEBI" id="CHEBI:18420"/>
    </cofactor>
</comment>
<dbReference type="OrthoDB" id="206088at2759"/>
<organism evidence="20 21">
    <name type="scientific">Cavenderia fasciculata</name>
    <name type="common">Slime mold</name>
    <name type="synonym">Dictyostelium fasciculatum</name>
    <dbReference type="NCBI Taxonomy" id="261658"/>
    <lineage>
        <taxon>Eukaryota</taxon>
        <taxon>Amoebozoa</taxon>
        <taxon>Evosea</taxon>
        <taxon>Eumycetozoa</taxon>
        <taxon>Dictyostelia</taxon>
        <taxon>Acytosteliales</taxon>
        <taxon>Cavenderiaceae</taxon>
        <taxon>Cavenderia</taxon>
    </lineage>
</organism>
<dbReference type="Gene3D" id="2.40.50.140">
    <property type="entry name" value="Nucleic acid-binding proteins"/>
    <property type="match status" value="1"/>
</dbReference>
<dbReference type="PANTHER" id="PTHR45674:SF9">
    <property type="entry name" value="DNA LIGASE 3"/>
    <property type="match status" value="1"/>
</dbReference>
<evidence type="ECO:0000256" key="6">
    <source>
        <dbReference type="ARBA" id="ARBA00022705"/>
    </source>
</evidence>
<dbReference type="GO" id="GO:0051301">
    <property type="term" value="P:cell division"/>
    <property type="evidence" value="ECO:0007669"/>
    <property type="project" value="UniProtKB-KW"/>
</dbReference>
<feature type="region of interest" description="Disordered" evidence="17">
    <location>
        <begin position="848"/>
        <end position="874"/>
    </location>
</feature>
<evidence type="ECO:0000256" key="1">
    <source>
        <dbReference type="ARBA" id="ARBA00001946"/>
    </source>
</evidence>
<keyword evidence="9 15" id="KW-0227">DNA damage</keyword>
<evidence type="ECO:0000313" key="21">
    <source>
        <dbReference type="Proteomes" id="UP000007797"/>
    </source>
</evidence>
<gene>
    <name evidence="20" type="primary">lig3</name>
    <name evidence="20" type="ORF">DFA_01086</name>
</gene>
<reference evidence="21" key="1">
    <citation type="journal article" date="2011" name="Genome Res.">
        <title>Phylogeny-wide analysis of social amoeba genomes highlights ancient origins for complex intercellular communication.</title>
        <authorList>
            <person name="Heidel A.J."/>
            <person name="Lawal H.M."/>
            <person name="Felder M."/>
            <person name="Schilde C."/>
            <person name="Helps N.R."/>
            <person name="Tunggal B."/>
            <person name="Rivero F."/>
            <person name="John U."/>
            <person name="Schleicher M."/>
            <person name="Eichinger L."/>
            <person name="Platzer M."/>
            <person name="Noegel A.A."/>
            <person name="Schaap P."/>
            <person name="Gloeckner G."/>
        </authorList>
    </citation>
    <scope>NUCLEOTIDE SEQUENCE [LARGE SCALE GENOMIC DNA]</scope>
    <source>
        <strain evidence="21">SH3</strain>
    </source>
</reference>
<dbReference type="Proteomes" id="UP000007797">
    <property type="component" value="Unassembled WGS sequence"/>
</dbReference>
<dbReference type="GeneID" id="14874103"/>
<evidence type="ECO:0000256" key="3">
    <source>
        <dbReference type="ARBA" id="ARBA00007572"/>
    </source>
</evidence>
<evidence type="ECO:0000259" key="18">
    <source>
        <dbReference type="PROSITE" id="PS50160"/>
    </source>
</evidence>
<evidence type="ECO:0000256" key="10">
    <source>
        <dbReference type="ARBA" id="ARBA00022840"/>
    </source>
</evidence>
<dbReference type="GO" id="GO:0003910">
    <property type="term" value="F:DNA ligase (ATP) activity"/>
    <property type="evidence" value="ECO:0007669"/>
    <property type="project" value="UniProtKB-EC"/>
</dbReference>
<keyword evidence="4 15" id="KW-0436">Ligase</keyword>
<feature type="compositionally biased region" description="Acidic residues" evidence="17">
    <location>
        <begin position="658"/>
        <end position="671"/>
    </location>
</feature>
<keyword evidence="11 15" id="KW-0233">DNA recombination</keyword>
<protein>
    <recommendedName>
        <fullName evidence="15">DNA ligase</fullName>
        <ecNumber evidence="15">6.5.1.1</ecNumber>
    </recommendedName>
</protein>
<dbReference type="SMART" id="SM00292">
    <property type="entry name" value="BRCT"/>
    <property type="match status" value="2"/>
</dbReference>
<dbReference type="Gene3D" id="3.40.50.10190">
    <property type="entry name" value="BRCT domain"/>
    <property type="match status" value="2"/>
</dbReference>
<dbReference type="InterPro" id="IPR012308">
    <property type="entry name" value="DNA_ligase_ATP-dep_N"/>
</dbReference>
<evidence type="ECO:0000256" key="5">
    <source>
        <dbReference type="ARBA" id="ARBA00022618"/>
    </source>
</evidence>
<dbReference type="InterPro" id="IPR043472">
    <property type="entry name" value="Macro_dom-like"/>
</dbReference>
<dbReference type="Pfam" id="PF16759">
    <property type="entry name" value="LIG3_BRCT"/>
    <property type="match status" value="1"/>
</dbReference>
<keyword evidence="13" id="KW-0131">Cell cycle</keyword>
<dbReference type="SUPFAM" id="SSF50249">
    <property type="entry name" value="Nucleic acid-binding proteins"/>
    <property type="match status" value="1"/>
</dbReference>
<evidence type="ECO:0000256" key="9">
    <source>
        <dbReference type="ARBA" id="ARBA00022763"/>
    </source>
</evidence>
<dbReference type="KEGG" id="dfa:DFA_01086"/>
<evidence type="ECO:0000256" key="4">
    <source>
        <dbReference type="ARBA" id="ARBA00022598"/>
    </source>
</evidence>
<dbReference type="AlphaFoldDB" id="F4PQP4"/>
<dbReference type="PROSITE" id="PS50160">
    <property type="entry name" value="DNA_LIGASE_A3"/>
    <property type="match status" value="1"/>
</dbReference>
<evidence type="ECO:0000256" key="8">
    <source>
        <dbReference type="ARBA" id="ARBA00022741"/>
    </source>
</evidence>
<dbReference type="EMBL" id="GL883010">
    <property type="protein sequence ID" value="EGG21211.1"/>
    <property type="molecule type" value="Genomic_DNA"/>
</dbReference>
<dbReference type="GO" id="GO:0046872">
    <property type="term" value="F:metal ion binding"/>
    <property type="evidence" value="ECO:0007669"/>
    <property type="project" value="UniProtKB-KW"/>
</dbReference>
<dbReference type="Pfam" id="PF00533">
    <property type="entry name" value="BRCT"/>
    <property type="match status" value="1"/>
</dbReference>
<dbReference type="PANTHER" id="PTHR45674">
    <property type="entry name" value="DNA LIGASE 1/3 FAMILY MEMBER"/>
    <property type="match status" value="1"/>
</dbReference>
<dbReference type="GO" id="GO:0003677">
    <property type="term" value="F:DNA binding"/>
    <property type="evidence" value="ECO:0007669"/>
    <property type="project" value="InterPro"/>
</dbReference>
<evidence type="ECO:0000259" key="19">
    <source>
        <dbReference type="PROSITE" id="PS50172"/>
    </source>
</evidence>
<keyword evidence="21" id="KW-1185">Reference proteome</keyword>
<dbReference type="InterPro" id="IPR031916">
    <property type="entry name" value="LIG3_BRCT"/>
</dbReference>
<dbReference type="GO" id="GO:0071897">
    <property type="term" value="P:DNA biosynthetic process"/>
    <property type="evidence" value="ECO:0007669"/>
    <property type="project" value="InterPro"/>
</dbReference>
<evidence type="ECO:0000256" key="11">
    <source>
        <dbReference type="ARBA" id="ARBA00023172"/>
    </source>
</evidence>
<feature type="region of interest" description="Disordered" evidence="17">
    <location>
        <begin position="620"/>
        <end position="687"/>
    </location>
</feature>
<dbReference type="Pfam" id="PF04675">
    <property type="entry name" value="DNA_ligase_A_N"/>
    <property type="match status" value="1"/>
</dbReference>
<dbReference type="GO" id="GO:0005524">
    <property type="term" value="F:ATP binding"/>
    <property type="evidence" value="ECO:0007669"/>
    <property type="project" value="UniProtKB-KW"/>
</dbReference>
<dbReference type="InterPro" id="IPR036599">
    <property type="entry name" value="DNA_ligase_N_sf"/>
</dbReference>
<dbReference type="PROSITE" id="PS00333">
    <property type="entry name" value="DNA_LIGASE_A2"/>
    <property type="match status" value="1"/>
</dbReference>
<keyword evidence="6" id="KW-0235">DNA replication</keyword>
<dbReference type="Pfam" id="PF01068">
    <property type="entry name" value="DNA_ligase_A_M"/>
    <property type="match status" value="1"/>
</dbReference>
<dbReference type="Pfam" id="PF04679">
    <property type="entry name" value="DNA_ligase_A_C"/>
    <property type="match status" value="1"/>
</dbReference>
<dbReference type="GO" id="GO:0006281">
    <property type="term" value="P:DNA repair"/>
    <property type="evidence" value="ECO:0007669"/>
    <property type="project" value="UniProtKB-KW"/>
</dbReference>
<feature type="compositionally biased region" description="Low complexity" evidence="17">
    <location>
        <begin position="672"/>
        <end position="686"/>
    </location>
</feature>
<dbReference type="PROSITE" id="PS00697">
    <property type="entry name" value="DNA_LIGASE_A1"/>
    <property type="match status" value="1"/>
</dbReference>
<comment type="similarity">
    <text evidence="3 16">Belongs to the ATP-dependent DNA ligase family.</text>
</comment>
<accession>F4PQP4</accession>
<dbReference type="NCBIfam" id="TIGR00574">
    <property type="entry name" value="dnl1"/>
    <property type="match status" value="1"/>
</dbReference>
<evidence type="ECO:0000313" key="20">
    <source>
        <dbReference type="EMBL" id="EGG21211.1"/>
    </source>
</evidence>
<keyword evidence="5" id="KW-0132">Cell division</keyword>
<dbReference type="InterPro" id="IPR050191">
    <property type="entry name" value="ATP-dep_DNA_ligase"/>
</dbReference>
<dbReference type="InterPro" id="IPR001357">
    <property type="entry name" value="BRCT_dom"/>
</dbReference>
<dbReference type="GO" id="GO:0005634">
    <property type="term" value="C:nucleus"/>
    <property type="evidence" value="ECO:0007669"/>
    <property type="project" value="UniProtKB-SubCell"/>
</dbReference>
<dbReference type="Gene3D" id="3.30.470.30">
    <property type="entry name" value="DNA ligase/mRNA capping enzyme"/>
    <property type="match status" value="1"/>
</dbReference>
<evidence type="ECO:0000256" key="15">
    <source>
        <dbReference type="RuleBase" id="RU000617"/>
    </source>
</evidence>
<feature type="domain" description="BRCT" evidence="19">
    <location>
        <begin position="996"/>
        <end position="1086"/>
    </location>
</feature>
<feature type="domain" description="ATP-dependent DNA ligase family profile" evidence="18">
    <location>
        <begin position="362"/>
        <end position="497"/>
    </location>
</feature>
<dbReference type="InterPro" id="IPR036420">
    <property type="entry name" value="BRCT_dom_sf"/>
</dbReference>
<name>F4PQP4_CACFS</name>
<dbReference type="InterPro" id="IPR016059">
    <property type="entry name" value="DNA_ligase_ATP-dep_CS"/>
</dbReference>
<dbReference type="GO" id="GO:0006310">
    <property type="term" value="P:DNA recombination"/>
    <property type="evidence" value="ECO:0007669"/>
    <property type="project" value="UniProtKB-KW"/>
</dbReference>